<organism evidence="6 7">
    <name type="scientific">Araneus ventricosus</name>
    <name type="common">Orbweaver spider</name>
    <name type="synonym">Epeira ventricosa</name>
    <dbReference type="NCBI Taxonomy" id="182803"/>
    <lineage>
        <taxon>Eukaryota</taxon>
        <taxon>Metazoa</taxon>
        <taxon>Ecdysozoa</taxon>
        <taxon>Arthropoda</taxon>
        <taxon>Chelicerata</taxon>
        <taxon>Arachnida</taxon>
        <taxon>Araneae</taxon>
        <taxon>Araneomorphae</taxon>
        <taxon>Entelegynae</taxon>
        <taxon>Araneoidea</taxon>
        <taxon>Araneidae</taxon>
        <taxon>Araneus</taxon>
    </lineage>
</organism>
<evidence type="ECO:0000256" key="3">
    <source>
        <dbReference type="ARBA" id="ARBA00022737"/>
    </source>
</evidence>
<evidence type="ECO:0000256" key="4">
    <source>
        <dbReference type="ARBA" id="ARBA00022837"/>
    </source>
</evidence>
<name>A0A4Y2LPJ9_ARAVE</name>
<keyword evidence="3" id="KW-0677">Repeat</keyword>
<dbReference type="InterPro" id="IPR011992">
    <property type="entry name" value="EF-hand-dom_pair"/>
</dbReference>
<dbReference type="InterPro" id="IPR009057">
    <property type="entry name" value="Homeodomain-like_sf"/>
</dbReference>
<evidence type="ECO:0000313" key="6">
    <source>
        <dbReference type="EMBL" id="GBN16404.1"/>
    </source>
</evidence>
<dbReference type="Pfam" id="PF00036">
    <property type="entry name" value="EF-hand_1"/>
    <property type="match status" value="1"/>
</dbReference>
<dbReference type="Gene3D" id="1.10.238.10">
    <property type="entry name" value="EF-hand"/>
    <property type="match status" value="1"/>
</dbReference>
<dbReference type="EMBL" id="BGPR01006146">
    <property type="protein sequence ID" value="GBN16404.1"/>
    <property type="molecule type" value="Genomic_DNA"/>
</dbReference>
<dbReference type="PROSITE" id="PS00018">
    <property type="entry name" value="EF_HAND_1"/>
    <property type="match status" value="1"/>
</dbReference>
<dbReference type="PANTHER" id="PTHR23055">
    <property type="entry name" value="CALCIUM BINDING PROTEINS"/>
    <property type="match status" value="1"/>
</dbReference>
<dbReference type="SMART" id="SM00054">
    <property type="entry name" value="EFh"/>
    <property type="match status" value="1"/>
</dbReference>
<dbReference type="SUPFAM" id="SSF46689">
    <property type="entry name" value="Homeodomain-like"/>
    <property type="match status" value="1"/>
</dbReference>
<dbReference type="OrthoDB" id="6779723at2759"/>
<protein>
    <recommendedName>
        <fullName evidence="5">EF-hand domain-containing protein</fullName>
    </recommendedName>
</protein>
<accession>A0A4Y2LPJ9</accession>
<evidence type="ECO:0000256" key="2">
    <source>
        <dbReference type="ARBA" id="ARBA00022723"/>
    </source>
</evidence>
<dbReference type="Proteomes" id="UP000499080">
    <property type="component" value="Unassembled WGS sequence"/>
</dbReference>
<dbReference type="InterPro" id="IPR002048">
    <property type="entry name" value="EF_hand_dom"/>
</dbReference>
<evidence type="ECO:0000259" key="5">
    <source>
        <dbReference type="PROSITE" id="PS50222"/>
    </source>
</evidence>
<dbReference type="PROSITE" id="PS50222">
    <property type="entry name" value="EF_HAND_2"/>
    <property type="match status" value="1"/>
</dbReference>
<dbReference type="InterPro" id="IPR018247">
    <property type="entry name" value="EF_Hand_1_Ca_BS"/>
</dbReference>
<reference evidence="6 7" key="1">
    <citation type="journal article" date="2019" name="Sci. Rep.">
        <title>Orb-weaving spider Araneus ventricosus genome elucidates the spidroin gene catalogue.</title>
        <authorList>
            <person name="Kono N."/>
            <person name="Nakamura H."/>
            <person name="Ohtoshi R."/>
            <person name="Moran D.A.P."/>
            <person name="Shinohara A."/>
            <person name="Yoshida Y."/>
            <person name="Fujiwara M."/>
            <person name="Mori M."/>
            <person name="Tomita M."/>
            <person name="Arakawa K."/>
        </authorList>
    </citation>
    <scope>NUCLEOTIDE SEQUENCE [LARGE SCALE GENOMIC DNA]</scope>
</reference>
<dbReference type="PANTHER" id="PTHR23055:SF167">
    <property type="entry name" value="EF-HAND DOMAIN-CONTAINING PROTEIN"/>
    <property type="match status" value="1"/>
</dbReference>
<dbReference type="InterPro" id="IPR036388">
    <property type="entry name" value="WH-like_DNA-bd_sf"/>
</dbReference>
<dbReference type="AlphaFoldDB" id="A0A4Y2LPJ9"/>
<comment type="caution">
    <text evidence="6">The sequence shown here is derived from an EMBL/GenBank/DDBJ whole genome shotgun (WGS) entry which is preliminary data.</text>
</comment>
<proteinExistence type="predicted"/>
<sequence length="265" mass="30465">MALDETEVYCPPSCDFIQCLSLLCRGSIQEKLQWAFKLYDLNGDGRITKKELTDIICSVYALMGRRSFSGAEEKALRDRVDKTFQQLTFALKSQKNWYRHAYANKEIWNQSEYGAAVGNAYIRQQVSGTVVRSVTAATVAGYQDLNEFERGVIVGAREMGHGIPEVAMKFGFSRTTISRVYREYREYGKTSNLRHRCGRKMIMQERDQRRLTRIIKRDIRATLPQIATDFNVGLSTSVSMRTIQRNIIDMGFRSRRPTRVPLMTA</sequence>
<dbReference type="GO" id="GO:0005634">
    <property type="term" value="C:nucleus"/>
    <property type="evidence" value="ECO:0007669"/>
    <property type="project" value="UniProtKB-SubCell"/>
</dbReference>
<keyword evidence="7" id="KW-1185">Reference proteome</keyword>
<dbReference type="GO" id="GO:0005509">
    <property type="term" value="F:calcium ion binding"/>
    <property type="evidence" value="ECO:0007669"/>
    <property type="project" value="InterPro"/>
</dbReference>
<dbReference type="SUPFAM" id="SSF47473">
    <property type="entry name" value="EF-hand"/>
    <property type="match status" value="1"/>
</dbReference>
<dbReference type="Gene3D" id="1.10.10.10">
    <property type="entry name" value="Winged helix-like DNA-binding domain superfamily/Winged helix DNA-binding domain"/>
    <property type="match status" value="1"/>
</dbReference>
<dbReference type="PRINTS" id="PR00450">
    <property type="entry name" value="RECOVERIN"/>
</dbReference>
<comment type="subcellular location">
    <subcellularLocation>
        <location evidence="1">Nucleus</location>
    </subcellularLocation>
</comment>
<feature type="domain" description="EF-hand" evidence="5">
    <location>
        <begin position="27"/>
        <end position="62"/>
    </location>
</feature>
<keyword evidence="4" id="KW-0106">Calcium</keyword>
<dbReference type="CDD" id="cd00051">
    <property type="entry name" value="EFh"/>
    <property type="match status" value="1"/>
</dbReference>
<keyword evidence="2" id="KW-0479">Metal-binding</keyword>
<evidence type="ECO:0000313" key="7">
    <source>
        <dbReference type="Proteomes" id="UP000499080"/>
    </source>
</evidence>
<dbReference type="InterPro" id="IPR028846">
    <property type="entry name" value="Recoverin"/>
</dbReference>
<evidence type="ECO:0000256" key="1">
    <source>
        <dbReference type="ARBA" id="ARBA00004123"/>
    </source>
</evidence>
<gene>
    <name evidence="6" type="ORF">AVEN_207390_1</name>
</gene>